<dbReference type="Pfam" id="PF00565">
    <property type="entry name" value="SNase"/>
    <property type="match status" value="1"/>
</dbReference>
<protein>
    <submittedName>
        <fullName evidence="2">Thermonuclease family protein</fullName>
    </submittedName>
</protein>
<name>A0ABZ2RRQ7_9BACT</name>
<evidence type="ECO:0000313" key="2">
    <source>
        <dbReference type="EMBL" id="WXL29152.1"/>
    </source>
</evidence>
<dbReference type="Proteomes" id="UP001477443">
    <property type="component" value="Chromosome"/>
</dbReference>
<dbReference type="InterPro" id="IPR035437">
    <property type="entry name" value="SNase_OB-fold_sf"/>
</dbReference>
<proteinExistence type="predicted"/>
<sequence length="192" mass="22577">MLKILWNINTITIASFSIVSVSCFNKNNSNLKTNEIKSNINVIDGDTISFWEKGKIASLRIFGIDSPETKKNNFQKLAKFENLFANKAKAFLNSLILRKNLFYRQITTDKYNRKVGQLFFYDNNEQVDVGLEIIRNGLARVKYINIDKKDIFTVKDENLKEYFYKLKENENFARRNNLNIWSYNQSLIFSKQ</sequence>
<keyword evidence="3" id="KW-1185">Reference proteome</keyword>
<dbReference type="SUPFAM" id="SSF50199">
    <property type="entry name" value="Staphylococcal nuclease"/>
    <property type="match status" value="1"/>
</dbReference>
<dbReference type="EMBL" id="CP148067">
    <property type="protein sequence ID" value="WXL29152.1"/>
    <property type="molecule type" value="Genomic_DNA"/>
</dbReference>
<dbReference type="SMART" id="SM00318">
    <property type="entry name" value="SNc"/>
    <property type="match status" value="1"/>
</dbReference>
<dbReference type="PROSITE" id="PS50830">
    <property type="entry name" value="TNASE_3"/>
    <property type="match status" value="1"/>
</dbReference>
<dbReference type="InterPro" id="IPR016071">
    <property type="entry name" value="Staphylococal_nuclease_OB-fold"/>
</dbReference>
<reference evidence="2" key="1">
    <citation type="submission" date="2024-03" db="EMBL/GenBank/DDBJ databases">
        <title>Complete genome sequence of Mycoplasma felifaucium Z921 isolated from the trachea of a cheetah.</title>
        <authorList>
            <person name="Spergser J."/>
        </authorList>
    </citation>
    <scope>NUCLEOTIDE SEQUENCE [LARGE SCALE GENOMIC DNA]</scope>
    <source>
        <strain evidence="2">Z921</strain>
    </source>
</reference>
<feature type="domain" description="TNase-like" evidence="1">
    <location>
        <begin position="42"/>
        <end position="183"/>
    </location>
</feature>
<organism evidence="2 3">
    <name type="scientific">Mycoplasmopsis felifaucium</name>
    <dbReference type="NCBI Taxonomy" id="35768"/>
    <lineage>
        <taxon>Bacteria</taxon>
        <taxon>Bacillati</taxon>
        <taxon>Mycoplasmatota</taxon>
        <taxon>Mycoplasmoidales</taxon>
        <taxon>Metamycoplasmataceae</taxon>
        <taxon>Mycoplasmopsis</taxon>
    </lineage>
</organism>
<evidence type="ECO:0000259" key="1">
    <source>
        <dbReference type="PROSITE" id="PS50830"/>
    </source>
</evidence>
<dbReference type="Gene3D" id="2.40.50.90">
    <property type="match status" value="1"/>
</dbReference>
<evidence type="ECO:0000313" key="3">
    <source>
        <dbReference type="Proteomes" id="UP001477443"/>
    </source>
</evidence>
<dbReference type="PROSITE" id="PS51257">
    <property type="entry name" value="PROKAR_LIPOPROTEIN"/>
    <property type="match status" value="1"/>
</dbReference>
<dbReference type="RefSeq" id="WP_338822760.1">
    <property type="nucleotide sequence ID" value="NZ_CP148067.1"/>
</dbReference>
<gene>
    <name evidence="2" type="ORF">WG617_00660</name>
</gene>
<accession>A0ABZ2RRQ7</accession>